<dbReference type="AlphaFoldDB" id="A0A2C9V1F8"/>
<feature type="domain" description="RING-CH-type" evidence="5">
    <location>
        <begin position="258"/>
        <end position="281"/>
    </location>
</feature>
<keyword evidence="1" id="KW-0479">Metal-binding</keyword>
<feature type="region of interest" description="Disordered" evidence="4">
    <location>
        <begin position="336"/>
        <end position="379"/>
    </location>
</feature>
<evidence type="ECO:0000256" key="1">
    <source>
        <dbReference type="ARBA" id="ARBA00022723"/>
    </source>
</evidence>
<organism evidence="6">
    <name type="scientific">Manihot esculenta</name>
    <name type="common">Cassava</name>
    <name type="synonym">Jatropha manihot</name>
    <dbReference type="NCBI Taxonomy" id="3983"/>
    <lineage>
        <taxon>Eukaryota</taxon>
        <taxon>Viridiplantae</taxon>
        <taxon>Streptophyta</taxon>
        <taxon>Embryophyta</taxon>
        <taxon>Tracheophyta</taxon>
        <taxon>Spermatophyta</taxon>
        <taxon>Magnoliopsida</taxon>
        <taxon>eudicotyledons</taxon>
        <taxon>Gunneridae</taxon>
        <taxon>Pentapetalae</taxon>
        <taxon>rosids</taxon>
        <taxon>fabids</taxon>
        <taxon>Malpighiales</taxon>
        <taxon>Euphorbiaceae</taxon>
        <taxon>Crotonoideae</taxon>
        <taxon>Manihoteae</taxon>
        <taxon>Manihot</taxon>
    </lineage>
</organism>
<feature type="compositionally biased region" description="Low complexity" evidence="4">
    <location>
        <begin position="359"/>
        <end position="371"/>
    </location>
</feature>
<evidence type="ECO:0000256" key="2">
    <source>
        <dbReference type="ARBA" id="ARBA00022771"/>
    </source>
</evidence>
<dbReference type="PANTHER" id="PTHR14374:SF0">
    <property type="entry name" value="TRAFFICKING PROTEIN PARTICLE COMPLEX SUBUNIT 11"/>
    <property type="match status" value="1"/>
</dbReference>
<dbReference type="Pfam" id="PF12906">
    <property type="entry name" value="RINGv"/>
    <property type="match status" value="1"/>
</dbReference>
<proteinExistence type="predicted"/>
<dbReference type="PANTHER" id="PTHR14374">
    <property type="entry name" value="FOIE GRAS"/>
    <property type="match status" value="1"/>
</dbReference>
<sequence length="379" mass="42374">MHRPDEEIAGLVELQQVSPPSNTLALPDITKISLLLSSADKNSLSPLNPSSSLTAGILKRDRLHKHRTRVPAVVVALFISDHVSGDPKQWLQLCSDLENLKAVLRPKNIKLVVVVVHSSSDDISEDRIIALRKRAELESKYLVVFNPADSSQLEQSLNKLGNTFAELANTYYRDEGRRSSVSLENGDAVFALWNQKKTISHKYKNLCAGFRFLFSMLDQVPPEPSAGPSYFVLNQETHAVALDQETQEEEPLIQVAECRICQEEDSVNNLEIPCACTGSLKDMETRSKMIHSNFSPALGTSERSLTEWKFQPAYYYQLGGASYLDRQGYKPIKEKLKPNKQAVRLKHSPNKARQESKKLSLTSQKSSGQQSEEGKIPNS</sequence>
<keyword evidence="3" id="KW-0862">Zinc</keyword>
<evidence type="ECO:0000259" key="5">
    <source>
        <dbReference type="Pfam" id="PF12906"/>
    </source>
</evidence>
<protein>
    <recommendedName>
        <fullName evidence="5">RING-CH-type domain-containing protein</fullName>
    </recommendedName>
</protein>
<dbReference type="EMBL" id="CM004397">
    <property type="protein sequence ID" value="OAY37375.1"/>
    <property type="molecule type" value="Genomic_DNA"/>
</dbReference>
<dbReference type="STRING" id="3983.A0A2C9V1F8"/>
<evidence type="ECO:0000313" key="6">
    <source>
        <dbReference type="EMBL" id="OAY37375.1"/>
    </source>
</evidence>
<name>A0A2C9V1F8_MANES</name>
<keyword evidence="2" id="KW-0863">Zinc-finger</keyword>
<dbReference type="GO" id="GO:0008270">
    <property type="term" value="F:zinc ion binding"/>
    <property type="evidence" value="ECO:0007669"/>
    <property type="project" value="UniProtKB-KW"/>
</dbReference>
<evidence type="ECO:0000256" key="4">
    <source>
        <dbReference type="SAM" id="MobiDB-lite"/>
    </source>
</evidence>
<evidence type="ECO:0000256" key="3">
    <source>
        <dbReference type="ARBA" id="ARBA00022833"/>
    </source>
</evidence>
<dbReference type="InterPro" id="IPR011016">
    <property type="entry name" value="Znf_RING-CH"/>
</dbReference>
<accession>A0A2C9V1F8</accession>
<gene>
    <name evidence="6" type="ORF">MANES_11G096800</name>
</gene>
<reference evidence="6" key="1">
    <citation type="submission" date="2016-02" db="EMBL/GenBank/DDBJ databases">
        <title>WGS assembly of Manihot esculenta.</title>
        <authorList>
            <person name="Bredeson J.V."/>
            <person name="Prochnik S.E."/>
            <person name="Lyons J.B."/>
            <person name="Schmutz J."/>
            <person name="Grimwood J."/>
            <person name="Vrebalov J."/>
            <person name="Bart R.S."/>
            <person name="Amuge T."/>
            <person name="Ferguson M.E."/>
            <person name="Green R."/>
            <person name="Putnam N."/>
            <person name="Stites J."/>
            <person name="Rounsley S."/>
            <person name="Rokhsar D.S."/>
        </authorList>
    </citation>
    <scope>NUCLEOTIDE SEQUENCE [LARGE SCALE GENOMIC DNA]</scope>
    <source>
        <tissue evidence="6">Leaf</tissue>
    </source>
</reference>